<dbReference type="InterPro" id="IPR003400">
    <property type="entry name" value="ExbD"/>
</dbReference>
<dbReference type="GO" id="GO:0005886">
    <property type="term" value="C:plasma membrane"/>
    <property type="evidence" value="ECO:0007669"/>
    <property type="project" value="UniProtKB-SubCell"/>
</dbReference>
<keyword evidence="4 7" id="KW-0812">Transmembrane</keyword>
<dbReference type="GO" id="GO:0015031">
    <property type="term" value="P:protein transport"/>
    <property type="evidence" value="ECO:0007669"/>
    <property type="project" value="UniProtKB-KW"/>
</dbReference>
<organism evidence="9 10">
    <name type="scientific">Haliscomenobacter hydrossis (strain ATCC 27775 / DSM 1100 / LMG 10767 / O)</name>
    <dbReference type="NCBI Taxonomy" id="760192"/>
    <lineage>
        <taxon>Bacteria</taxon>
        <taxon>Pseudomonadati</taxon>
        <taxon>Bacteroidota</taxon>
        <taxon>Saprospiria</taxon>
        <taxon>Saprospirales</taxon>
        <taxon>Haliscomenobacteraceae</taxon>
        <taxon>Haliscomenobacter</taxon>
    </lineage>
</organism>
<sequence>MGLKKRTKPMAEFNVSSLTDIIFLLLIFFMLTSGVVSPNALNLQLPGNSSVPSNSSKRTDEVRIETDGHFFLNGRATSLLLLEEEMKFRNSNAPQPYTFVIAPDPGTPVEHVVTIMDMALRLNLNAILSSEGKKQVNTPGEFKFNR</sequence>
<evidence type="ECO:0000256" key="6">
    <source>
        <dbReference type="ARBA" id="ARBA00023136"/>
    </source>
</evidence>
<evidence type="ECO:0000313" key="9">
    <source>
        <dbReference type="EMBL" id="AEE53197.1"/>
    </source>
</evidence>
<evidence type="ECO:0000256" key="3">
    <source>
        <dbReference type="ARBA" id="ARBA00022475"/>
    </source>
</evidence>
<feature type="transmembrane region" description="Helical" evidence="8">
    <location>
        <begin position="21"/>
        <end position="41"/>
    </location>
</feature>
<dbReference type="PANTHER" id="PTHR30558:SF3">
    <property type="entry name" value="BIOPOLYMER TRANSPORT PROTEIN EXBD-RELATED"/>
    <property type="match status" value="1"/>
</dbReference>
<keyword evidence="7" id="KW-0813">Transport</keyword>
<evidence type="ECO:0000256" key="4">
    <source>
        <dbReference type="ARBA" id="ARBA00022692"/>
    </source>
</evidence>
<keyword evidence="6 8" id="KW-0472">Membrane</keyword>
<evidence type="ECO:0000256" key="1">
    <source>
        <dbReference type="ARBA" id="ARBA00004162"/>
    </source>
</evidence>
<evidence type="ECO:0000256" key="2">
    <source>
        <dbReference type="ARBA" id="ARBA00005811"/>
    </source>
</evidence>
<dbReference type="OrthoDB" id="9793581at2"/>
<dbReference type="Proteomes" id="UP000008461">
    <property type="component" value="Chromosome"/>
</dbReference>
<evidence type="ECO:0000256" key="5">
    <source>
        <dbReference type="ARBA" id="ARBA00022989"/>
    </source>
</evidence>
<dbReference type="STRING" id="760192.Halhy_5372"/>
<evidence type="ECO:0000313" key="10">
    <source>
        <dbReference type="Proteomes" id="UP000008461"/>
    </source>
</evidence>
<proteinExistence type="inferred from homology"/>
<comment type="subcellular location">
    <subcellularLocation>
        <location evidence="1">Cell membrane</location>
        <topology evidence="1">Single-pass membrane protein</topology>
    </subcellularLocation>
    <subcellularLocation>
        <location evidence="7">Cell membrane</location>
        <topology evidence="7">Single-pass type II membrane protein</topology>
    </subcellularLocation>
</comment>
<dbReference type="eggNOG" id="COG0848">
    <property type="taxonomic scope" value="Bacteria"/>
</dbReference>
<dbReference type="GO" id="GO:0022857">
    <property type="term" value="F:transmembrane transporter activity"/>
    <property type="evidence" value="ECO:0007669"/>
    <property type="project" value="InterPro"/>
</dbReference>
<protein>
    <submittedName>
        <fullName evidence="9">Biopolymer transport protein ExbD/TolR</fullName>
    </submittedName>
</protein>
<dbReference type="HOGENOM" id="CLU_085305_3_4_10"/>
<accession>F4KPZ3</accession>
<reference evidence="9 10" key="1">
    <citation type="journal article" date="2011" name="Stand. Genomic Sci.">
        <title>Complete genome sequence of Haliscomenobacter hydrossis type strain (O).</title>
        <authorList>
            <consortium name="US DOE Joint Genome Institute (JGI-PGF)"/>
            <person name="Daligault H."/>
            <person name="Lapidus A."/>
            <person name="Zeytun A."/>
            <person name="Nolan M."/>
            <person name="Lucas S."/>
            <person name="Del Rio T.G."/>
            <person name="Tice H."/>
            <person name="Cheng J.F."/>
            <person name="Tapia R."/>
            <person name="Han C."/>
            <person name="Goodwin L."/>
            <person name="Pitluck S."/>
            <person name="Liolios K."/>
            <person name="Pagani I."/>
            <person name="Ivanova N."/>
            <person name="Huntemann M."/>
            <person name="Mavromatis K."/>
            <person name="Mikhailova N."/>
            <person name="Pati A."/>
            <person name="Chen A."/>
            <person name="Palaniappan K."/>
            <person name="Land M."/>
            <person name="Hauser L."/>
            <person name="Brambilla E.M."/>
            <person name="Rohde M."/>
            <person name="Verbarg S."/>
            <person name="Goker M."/>
            <person name="Bristow J."/>
            <person name="Eisen J.A."/>
            <person name="Markowitz V."/>
            <person name="Hugenholtz P."/>
            <person name="Kyrpides N.C."/>
            <person name="Klenk H.P."/>
            <person name="Woyke T."/>
        </authorList>
    </citation>
    <scope>NUCLEOTIDE SEQUENCE [LARGE SCALE GENOMIC DNA]</scope>
    <source>
        <strain evidence="10">ATCC 27775 / DSM 1100 / LMG 10767 / O</strain>
    </source>
</reference>
<keyword evidence="5 8" id="KW-1133">Transmembrane helix</keyword>
<dbReference type="EMBL" id="CP002691">
    <property type="protein sequence ID" value="AEE53197.1"/>
    <property type="molecule type" value="Genomic_DNA"/>
</dbReference>
<dbReference type="Pfam" id="PF02472">
    <property type="entry name" value="ExbD"/>
    <property type="match status" value="1"/>
</dbReference>
<keyword evidence="7" id="KW-0653">Protein transport</keyword>
<reference key="2">
    <citation type="submission" date="2011-04" db="EMBL/GenBank/DDBJ databases">
        <title>Complete sequence of chromosome of Haliscomenobacter hydrossis DSM 1100.</title>
        <authorList>
            <consortium name="US DOE Joint Genome Institute (JGI-PGF)"/>
            <person name="Lucas S."/>
            <person name="Han J."/>
            <person name="Lapidus A."/>
            <person name="Bruce D."/>
            <person name="Goodwin L."/>
            <person name="Pitluck S."/>
            <person name="Peters L."/>
            <person name="Kyrpides N."/>
            <person name="Mavromatis K."/>
            <person name="Ivanova N."/>
            <person name="Ovchinnikova G."/>
            <person name="Pagani I."/>
            <person name="Daligault H."/>
            <person name="Detter J.C."/>
            <person name="Han C."/>
            <person name="Land M."/>
            <person name="Hauser L."/>
            <person name="Markowitz V."/>
            <person name="Cheng J.-F."/>
            <person name="Hugenholtz P."/>
            <person name="Woyke T."/>
            <person name="Wu D."/>
            <person name="Verbarg S."/>
            <person name="Frueling A."/>
            <person name="Brambilla E."/>
            <person name="Klenk H.-P."/>
            <person name="Eisen J.A."/>
        </authorList>
    </citation>
    <scope>NUCLEOTIDE SEQUENCE</scope>
    <source>
        <strain>DSM 1100</strain>
    </source>
</reference>
<dbReference type="AlphaFoldDB" id="F4KPZ3"/>
<dbReference type="KEGG" id="hhy:Halhy_5372"/>
<comment type="similarity">
    <text evidence="2 7">Belongs to the ExbD/TolR family.</text>
</comment>
<name>F4KPZ3_HALH1</name>
<evidence type="ECO:0000256" key="8">
    <source>
        <dbReference type="SAM" id="Phobius"/>
    </source>
</evidence>
<gene>
    <name evidence="9" type="ordered locus">Halhy_5372</name>
</gene>
<evidence type="ECO:0000256" key="7">
    <source>
        <dbReference type="RuleBase" id="RU003879"/>
    </source>
</evidence>
<keyword evidence="10" id="KW-1185">Reference proteome</keyword>
<dbReference type="Gene3D" id="3.30.420.270">
    <property type="match status" value="1"/>
</dbReference>
<keyword evidence="3" id="KW-1003">Cell membrane</keyword>
<dbReference type="PANTHER" id="PTHR30558">
    <property type="entry name" value="EXBD MEMBRANE COMPONENT OF PMF-DRIVEN MACROMOLECULE IMPORT SYSTEM"/>
    <property type="match status" value="1"/>
</dbReference>